<organism evidence="1 3">
    <name type="scientific">Petrolisthes manimaculis</name>
    <dbReference type="NCBI Taxonomy" id="1843537"/>
    <lineage>
        <taxon>Eukaryota</taxon>
        <taxon>Metazoa</taxon>
        <taxon>Ecdysozoa</taxon>
        <taxon>Arthropoda</taxon>
        <taxon>Crustacea</taxon>
        <taxon>Multicrustacea</taxon>
        <taxon>Malacostraca</taxon>
        <taxon>Eumalacostraca</taxon>
        <taxon>Eucarida</taxon>
        <taxon>Decapoda</taxon>
        <taxon>Pleocyemata</taxon>
        <taxon>Anomura</taxon>
        <taxon>Galatheoidea</taxon>
        <taxon>Porcellanidae</taxon>
        <taxon>Petrolisthes</taxon>
    </lineage>
</organism>
<evidence type="ECO:0000313" key="1">
    <source>
        <dbReference type="EMBL" id="KAK4294313.1"/>
    </source>
</evidence>
<gene>
    <name evidence="2" type="ORF">Pmani_019784</name>
    <name evidence="1" type="ORF">Pmani_033055</name>
</gene>
<dbReference type="EMBL" id="JAWZYT010001876">
    <property type="protein sequence ID" value="KAK4308526.1"/>
    <property type="molecule type" value="Genomic_DNA"/>
</dbReference>
<dbReference type="Proteomes" id="UP001292094">
    <property type="component" value="Unassembled WGS sequence"/>
</dbReference>
<name>A0AAE1NQJ2_9EUCA</name>
<protein>
    <submittedName>
        <fullName evidence="1">Uncharacterized protein</fullName>
    </submittedName>
</protein>
<keyword evidence="3" id="KW-1185">Reference proteome</keyword>
<sequence length="68" mass="7523">MWLVGAKATATATTLSNMLGEGGGGVRWQQSKWQQKWLPSTAASGYHGYLLLQLLRLTNKTLSSHEYK</sequence>
<evidence type="ECO:0000313" key="3">
    <source>
        <dbReference type="Proteomes" id="UP001292094"/>
    </source>
</evidence>
<accession>A0AAE1NQJ2</accession>
<proteinExistence type="predicted"/>
<dbReference type="AlphaFoldDB" id="A0AAE1NQJ2"/>
<evidence type="ECO:0000313" key="2">
    <source>
        <dbReference type="EMBL" id="KAK4308526.1"/>
    </source>
</evidence>
<dbReference type="EMBL" id="JAWZYT010004317">
    <property type="protein sequence ID" value="KAK4294313.1"/>
    <property type="molecule type" value="Genomic_DNA"/>
</dbReference>
<reference evidence="1" key="1">
    <citation type="submission" date="2023-11" db="EMBL/GenBank/DDBJ databases">
        <title>Genome assemblies of two species of porcelain crab, Petrolisthes cinctipes and Petrolisthes manimaculis (Anomura: Porcellanidae).</title>
        <authorList>
            <person name="Angst P."/>
        </authorList>
    </citation>
    <scope>NUCLEOTIDE SEQUENCE</scope>
    <source>
        <strain evidence="1">PB745_02</strain>
        <tissue evidence="1">Gill</tissue>
    </source>
</reference>
<comment type="caution">
    <text evidence="1">The sequence shown here is derived from an EMBL/GenBank/DDBJ whole genome shotgun (WGS) entry which is preliminary data.</text>
</comment>